<evidence type="ECO:0000313" key="3">
    <source>
        <dbReference type="Proteomes" id="UP000070263"/>
    </source>
</evidence>
<feature type="domain" description="Uroporphyrinogen decarboxylase (URO-D)" evidence="1">
    <location>
        <begin position="5"/>
        <end position="347"/>
    </location>
</feature>
<dbReference type="SUPFAM" id="SSF51726">
    <property type="entry name" value="UROD/MetE-like"/>
    <property type="match status" value="1"/>
</dbReference>
<dbReference type="Proteomes" id="UP000070263">
    <property type="component" value="Unassembled WGS sequence"/>
</dbReference>
<evidence type="ECO:0000259" key="1">
    <source>
        <dbReference type="Pfam" id="PF01208"/>
    </source>
</evidence>
<evidence type="ECO:0000313" key="2">
    <source>
        <dbReference type="EMBL" id="KXB07136.1"/>
    </source>
</evidence>
<reference evidence="2 3" key="1">
    <citation type="journal article" date="2016" name="Sci. Rep.">
        <title>Metabolic traits of an uncultured archaeal lineage -MSBL1- from brine pools of the Red Sea.</title>
        <authorList>
            <person name="Mwirichia R."/>
            <person name="Alam I."/>
            <person name="Rashid M."/>
            <person name="Vinu M."/>
            <person name="Ba-Alawi W."/>
            <person name="Anthony Kamau A."/>
            <person name="Kamanda Ngugi D."/>
            <person name="Goker M."/>
            <person name="Klenk H.P."/>
            <person name="Bajic V."/>
            <person name="Stingl U."/>
        </authorList>
    </citation>
    <scope>NUCLEOTIDE SEQUENCE [LARGE SCALE GENOMIC DNA]</scope>
    <source>
        <strain evidence="2">SCGC-AAA382A20</strain>
    </source>
</reference>
<organism evidence="2 3">
    <name type="scientific">candidate division MSBL1 archaeon SCGC-AAA382A20</name>
    <dbReference type="NCBI Taxonomy" id="1698280"/>
    <lineage>
        <taxon>Archaea</taxon>
        <taxon>Methanobacteriati</taxon>
        <taxon>Methanobacteriota</taxon>
        <taxon>candidate division MSBL1</taxon>
    </lineage>
</organism>
<sequence length="348" mass="38823">MNNNTPKDRLMAHLEGEEVDRAPAFSAMGNFIWTSAEDMGLPFYEIFEEPESASEILRKPLELYGYENVSCPIDMNIVAEAFGATVSFYRDKDRDKVMYPTVSEEIVDSPEDYSTIEAPDVAEAGRIPYVIETIKKLKEKVGPDIPVCGWIMGPFVSSGQMGELSELYKATVKHPDAVHSLISEVTGFQIEYAKWMKEAGADFISLREPGASQDTLSRRMFEEFAQPYLTEILENIPGHTVLHICGLTDNIVDLMVECGPDGISVEQKNNLAENRETLDEEFEEHVNLYGGELGPYETLKNGSPGEIEKKVKKAYQDGADVPMPGCDVWPEAPLKNMEALVDSIKKYG</sequence>
<dbReference type="InterPro" id="IPR038071">
    <property type="entry name" value="UROD/MetE-like_sf"/>
</dbReference>
<dbReference type="PANTHER" id="PTHR47099:SF1">
    <property type="entry name" value="METHYLCOBAMIDE:COM METHYLTRANSFERASE MTBA"/>
    <property type="match status" value="1"/>
</dbReference>
<dbReference type="Gene3D" id="3.20.20.210">
    <property type="match status" value="1"/>
</dbReference>
<proteinExistence type="predicted"/>
<name>A0A133VL06_9EURY</name>
<dbReference type="GO" id="GO:0004853">
    <property type="term" value="F:uroporphyrinogen decarboxylase activity"/>
    <property type="evidence" value="ECO:0007669"/>
    <property type="project" value="InterPro"/>
</dbReference>
<dbReference type="GO" id="GO:0006779">
    <property type="term" value="P:porphyrin-containing compound biosynthetic process"/>
    <property type="evidence" value="ECO:0007669"/>
    <property type="project" value="InterPro"/>
</dbReference>
<keyword evidence="3" id="KW-1185">Reference proteome</keyword>
<protein>
    <recommendedName>
        <fullName evidence="1">Uroporphyrinogen decarboxylase (URO-D) domain-containing protein</fullName>
    </recommendedName>
</protein>
<accession>A0A133VL06</accession>
<dbReference type="InterPro" id="IPR000257">
    <property type="entry name" value="Uroporphyrinogen_deCOase"/>
</dbReference>
<comment type="caution">
    <text evidence="2">The sequence shown here is derived from an EMBL/GenBank/DDBJ whole genome shotgun (WGS) entry which is preliminary data.</text>
</comment>
<dbReference type="AlphaFoldDB" id="A0A133VL06"/>
<dbReference type="InterPro" id="IPR052024">
    <property type="entry name" value="Methanogen_methyltrans"/>
</dbReference>
<dbReference type="Pfam" id="PF01208">
    <property type="entry name" value="URO-D"/>
    <property type="match status" value="1"/>
</dbReference>
<dbReference type="EMBL" id="LHYE01000015">
    <property type="protein sequence ID" value="KXB07136.1"/>
    <property type="molecule type" value="Genomic_DNA"/>
</dbReference>
<dbReference type="PANTHER" id="PTHR47099">
    <property type="entry name" value="METHYLCOBAMIDE:COM METHYLTRANSFERASE MTBA"/>
    <property type="match status" value="1"/>
</dbReference>
<gene>
    <name evidence="2" type="ORF">AKJ51_01940</name>
</gene>